<organism evidence="1 2">
    <name type="scientific">Gossypium arboreum</name>
    <name type="common">Tree cotton</name>
    <name type="synonym">Gossypium nanking</name>
    <dbReference type="NCBI Taxonomy" id="29729"/>
    <lineage>
        <taxon>Eukaryota</taxon>
        <taxon>Viridiplantae</taxon>
        <taxon>Streptophyta</taxon>
        <taxon>Embryophyta</taxon>
        <taxon>Tracheophyta</taxon>
        <taxon>Spermatophyta</taxon>
        <taxon>Magnoliopsida</taxon>
        <taxon>eudicotyledons</taxon>
        <taxon>Gunneridae</taxon>
        <taxon>Pentapetalae</taxon>
        <taxon>rosids</taxon>
        <taxon>malvids</taxon>
        <taxon>Malvales</taxon>
        <taxon>Malvaceae</taxon>
        <taxon>Malvoideae</taxon>
        <taxon>Gossypium</taxon>
    </lineage>
</organism>
<dbReference type="AlphaFoldDB" id="A0A0B0MIN8"/>
<proteinExistence type="predicted"/>
<accession>A0A0B0MIN8</accession>
<protein>
    <submittedName>
        <fullName evidence="1">50S ribosomal L1</fullName>
    </submittedName>
</protein>
<dbReference type="Proteomes" id="UP000032142">
    <property type="component" value="Unassembled WGS sequence"/>
</dbReference>
<evidence type="ECO:0000313" key="2">
    <source>
        <dbReference type="Proteomes" id="UP000032142"/>
    </source>
</evidence>
<evidence type="ECO:0000313" key="1">
    <source>
        <dbReference type="EMBL" id="KHG02033.1"/>
    </source>
</evidence>
<sequence>MEGPLRDTNPSSTLEMPFDIICIVDSPQKNRLTKTRHSRSCWKYASFSRLCDSAAPFCPKGPQYHPPKKKICIVSNAMELNSQYLCAFLVNAKPKAEKG</sequence>
<dbReference type="EMBL" id="JRRC01235488">
    <property type="protein sequence ID" value="KHG02033.1"/>
    <property type="molecule type" value="Genomic_DNA"/>
</dbReference>
<reference evidence="2" key="1">
    <citation type="submission" date="2014-09" db="EMBL/GenBank/DDBJ databases">
        <authorList>
            <person name="Mudge J."/>
            <person name="Ramaraj T."/>
            <person name="Lindquist I.E."/>
            <person name="Bharti A.K."/>
            <person name="Sundararajan A."/>
            <person name="Cameron C.T."/>
            <person name="Woodward J.E."/>
            <person name="May G.D."/>
            <person name="Brubaker C."/>
            <person name="Broadhvest J."/>
            <person name="Wilkins T.A."/>
        </authorList>
    </citation>
    <scope>NUCLEOTIDE SEQUENCE</scope>
    <source>
        <strain evidence="2">cv. AKA8401</strain>
    </source>
</reference>
<name>A0A0B0MIN8_GOSAR</name>
<gene>
    <name evidence="1" type="ORF">F383_25760</name>
</gene>
<comment type="caution">
    <text evidence="1">The sequence shown here is derived from an EMBL/GenBank/DDBJ whole genome shotgun (WGS) entry which is preliminary data.</text>
</comment>
<keyword evidence="2" id="KW-1185">Reference proteome</keyword>